<dbReference type="EMBL" id="OY731400">
    <property type="protein sequence ID" value="CAJ1940798.1"/>
    <property type="molecule type" value="Genomic_DNA"/>
</dbReference>
<evidence type="ECO:0000256" key="1">
    <source>
        <dbReference type="ARBA" id="ARBA00022729"/>
    </source>
</evidence>
<feature type="domain" description="Pectinesterase inhibitor" evidence="4">
    <location>
        <begin position="80"/>
        <end position="222"/>
    </location>
</feature>
<protein>
    <recommendedName>
        <fullName evidence="4">Pectinesterase inhibitor domain-containing protein</fullName>
    </recommendedName>
</protein>
<proteinExistence type="inferred from homology"/>
<dbReference type="InterPro" id="IPR052421">
    <property type="entry name" value="PCW_Enzyme_Inhibitor"/>
</dbReference>
<dbReference type="PANTHER" id="PTHR36710">
    <property type="entry name" value="PECTINESTERASE INHIBITOR-LIKE"/>
    <property type="match status" value="1"/>
</dbReference>
<dbReference type="AlphaFoldDB" id="A0AA86VG03"/>
<dbReference type="InterPro" id="IPR035513">
    <property type="entry name" value="Invertase/methylesterase_inhib"/>
</dbReference>
<evidence type="ECO:0000256" key="2">
    <source>
        <dbReference type="ARBA" id="ARBA00023157"/>
    </source>
</evidence>
<dbReference type="CDD" id="cd15796">
    <property type="entry name" value="CIF_like"/>
    <property type="match status" value="1"/>
</dbReference>
<dbReference type="Pfam" id="PF04043">
    <property type="entry name" value="PMEI"/>
    <property type="match status" value="1"/>
</dbReference>
<accession>A0AA86VG03</accession>
<gene>
    <name evidence="5" type="ORF">AYBTSS11_LOCUS9912</name>
</gene>
<dbReference type="SUPFAM" id="SSF101148">
    <property type="entry name" value="Plant invertase/pectin methylesterase inhibitor"/>
    <property type="match status" value="1"/>
</dbReference>
<dbReference type="Proteomes" id="UP001189624">
    <property type="component" value="Chromosome 3"/>
</dbReference>
<dbReference type="InterPro" id="IPR034087">
    <property type="entry name" value="C/VIF1"/>
</dbReference>
<dbReference type="InterPro" id="IPR006501">
    <property type="entry name" value="Pectinesterase_inhib_dom"/>
</dbReference>
<keyword evidence="6" id="KW-1185">Reference proteome</keyword>
<dbReference type="PANTHER" id="PTHR36710:SF13">
    <property type="entry name" value="PUTATIVE-RELATED"/>
    <property type="match status" value="1"/>
</dbReference>
<evidence type="ECO:0000256" key="3">
    <source>
        <dbReference type="ARBA" id="ARBA00038471"/>
    </source>
</evidence>
<evidence type="ECO:0000259" key="4">
    <source>
        <dbReference type="SMART" id="SM00856"/>
    </source>
</evidence>
<reference evidence="5" key="1">
    <citation type="submission" date="2023-10" db="EMBL/GenBank/DDBJ databases">
        <authorList>
            <person name="Domelevo Entfellner J.-B."/>
        </authorList>
    </citation>
    <scope>NUCLEOTIDE SEQUENCE</scope>
</reference>
<name>A0AA86VG03_9FABA</name>
<evidence type="ECO:0000313" key="5">
    <source>
        <dbReference type="EMBL" id="CAJ1940798.1"/>
    </source>
</evidence>
<sequence length="227" mass="24416">MIDEDAPREPGKVKGEACPEHEHLTINGLATFHCVESSYCDHQSVLTMTNMKPLVLCFCLQAIVVMITIPVSHCRTFLPNNGNLIDSTCKKTPNYNLCLQYLKASPGSSSADVSGLALIMVKVMKAKVNDGLKRIHDLQKGGAGPNLKKALSSCADSYNSVLTTDIPEATEALQKGNPKFAQDGANDAANEANYCEEDFSGHSPLTQQNNALHDSAAITSAIIRLLL</sequence>
<dbReference type="GO" id="GO:0004857">
    <property type="term" value="F:enzyme inhibitor activity"/>
    <property type="evidence" value="ECO:0007669"/>
    <property type="project" value="InterPro"/>
</dbReference>
<keyword evidence="2" id="KW-1015">Disulfide bond</keyword>
<keyword evidence="1" id="KW-0732">Signal</keyword>
<dbReference type="NCBIfam" id="TIGR01614">
    <property type="entry name" value="PME_inhib"/>
    <property type="match status" value="1"/>
</dbReference>
<comment type="similarity">
    <text evidence="3">Belongs to the PMEI family.</text>
</comment>
<organism evidence="5 6">
    <name type="scientific">Sphenostylis stenocarpa</name>
    <dbReference type="NCBI Taxonomy" id="92480"/>
    <lineage>
        <taxon>Eukaryota</taxon>
        <taxon>Viridiplantae</taxon>
        <taxon>Streptophyta</taxon>
        <taxon>Embryophyta</taxon>
        <taxon>Tracheophyta</taxon>
        <taxon>Spermatophyta</taxon>
        <taxon>Magnoliopsida</taxon>
        <taxon>eudicotyledons</taxon>
        <taxon>Gunneridae</taxon>
        <taxon>Pentapetalae</taxon>
        <taxon>rosids</taxon>
        <taxon>fabids</taxon>
        <taxon>Fabales</taxon>
        <taxon>Fabaceae</taxon>
        <taxon>Papilionoideae</taxon>
        <taxon>50 kb inversion clade</taxon>
        <taxon>NPAAA clade</taxon>
        <taxon>indigoferoid/millettioid clade</taxon>
        <taxon>Phaseoleae</taxon>
        <taxon>Sphenostylis</taxon>
    </lineage>
</organism>
<dbReference type="Gramene" id="rna-AYBTSS11_LOCUS9912">
    <property type="protein sequence ID" value="CAJ1940798.1"/>
    <property type="gene ID" value="gene-AYBTSS11_LOCUS9912"/>
</dbReference>
<dbReference type="SMART" id="SM00856">
    <property type="entry name" value="PMEI"/>
    <property type="match status" value="1"/>
</dbReference>
<evidence type="ECO:0000313" key="6">
    <source>
        <dbReference type="Proteomes" id="UP001189624"/>
    </source>
</evidence>
<dbReference type="FunFam" id="1.20.140.40:FF:000009">
    <property type="entry name" value="Invertase/pectin methylesterase inhibitor family protein"/>
    <property type="match status" value="1"/>
</dbReference>
<dbReference type="Gene3D" id="1.20.140.40">
    <property type="entry name" value="Invertase/pectin methylesterase inhibitor family protein"/>
    <property type="match status" value="1"/>
</dbReference>